<accession>A0A409WU18</accession>
<dbReference type="GO" id="GO:0008841">
    <property type="term" value="F:dihydrofolate synthase activity"/>
    <property type="evidence" value="ECO:0007669"/>
    <property type="project" value="TreeGrafter"/>
</dbReference>
<evidence type="ECO:0000256" key="3">
    <source>
        <dbReference type="ARBA" id="ARBA00022723"/>
    </source>
</evidence>
<dbReference type="GO" id="GO:0005739">
    <property type="term" value="C:mitochondrion"/>
    <property type="evidence" value="ECO:0007669"/>
    <property type="project" value="TreeGrafter"/>
</dbReference>
<reference evidence="7 8" key="1">
    <citation type="journal article" date="2018" name="Evol. Lett.">
        <title>Horizontal gene cluster transfer increased hallucinogenic mushroom diversity.</title>
        <authorList>
            <person name="Reynolds H.T."/>
            <person name="Vijayakumar V."/>
            <person name="Gluck-Thaler E."/>
            <person name="Korotkin H.B."/>
            <person name="Matheny P.B."/>
            <person name="Slot J.C."/>
        </authorList>
    </citation>
    <scope>NUCLEOTIDE SEQUENCE [LARGE SCALE GENOMIC DNA]</scope>
    <source>
        <strain evidence="7 8">2631</strain>
    </source>
</reference>
<evidence type="ECO:0000256" key="6">
    <source>
        <dbReference type="ARBA" id="ARBA00022842"/>
    </source>
</evidence>
<dbReference type="InterPro" id="IPR036615">
    <property type="entry name" value="Mur_ligase_C_dom_sf"/>
</dbReference>
<evidence type="ECO:0000256" key="2">
    <source>
        <dbReference type="ARBA" id="ARBA00022598"/>
    </source>
</evidence>
<dbReference type="InterPro" id="IPR036565">
    <property type="entry name" value="Mur-like_cat_sf"/>
</dbReference>
<dbReference type="AlphaFoldDB" id="A0A409WU18"/>
<gene>
    <name evidence="7" type="ORF">CVT25_014645</name>
</gene>
<comment type="similarity">
    <text evidence="1">Belongs to the folylpolyglutamate synthase family.</text>
</comment>
<name>A0A409WU18_PSICY</name>
<dbReference type="UniPathway" id="UPA00850"/>
<organism evidence="7 8">
    <name type="scientific">Psilocybe cyanescens</name>
    <dbReference type="NCBI Taxonomy" id="93625"/>
    <lineage>
        <taxon>Eukaryota</taxon>
        <taxon>Fungi</taxon>
        <taxon>Dikarya</taxon>
        <taxon>Basidiomycota</taxon>
        <taxon>Agaricomycotina</taxon>
        <taxon>Agaricomycetes</taxon>
        <taxon>Agaricomycetidae</taxon>
        <taxon>Agaricales</taxon>
        <taxon>Agaricineae</taxon>
        <taxon>Strophariaceae</taxon>
        <taxon>Psilocybe</taxon>
    </lineage>
</organism>
<dbReference type="GO" id="GO:0004326">
    <property type="term" value="F:tetrahydrofolylpolyglutamate synthase activity"/>
    <property type="evidence" value="ECO:0007669"/>
    <property type="project" value="InterPro"/>
</dbReference>
<evidence type="ECO:0000313" key="8">
    <source>
        <dbReference type="Proteomes" id="UP000283269"/>
    </source>
</evidence>
<dbReference type="PROSITE" id="PS01012">
    <property type="entry name" value="FOLYLPOLYGLU_SYNT_2"/>
    <property type="match status" value="1"/>
</dbReference>
<proteinExistence type="inferred from homology"/>
<keyword evidence="6" id="KW-0460">Magnesium</keyword>
<dbReference type="FunCoup" id="A0A409WU18">
    <property type="interactions" value="162"/>
</dbReference>
<dbReference type="GO" id="GO:0005524">
    <property type="term" value="F:ATP binding"/>
    <property type="evidence" value="ECO:0007669"/>
    <property type="project" value="UniProtKB-KW"/>
</dbReference>
<dbReference type="PANTHER" id="PTHR11136">
    <property type="entry name" value="FOLYLPOLYGLUTAMATE SYNTHASE-RELATED"/>
    <property type="match status" value="1"/>
</dbReference>
<keyword evidence="5" id="KW-0067">ATP-binding</keyword>
<evidence type="ECO:0000256" key="4">
    <source>
        <dbReference type="ARBA" id="ARBA00022741"/>
    </source>
</evidence>
<dbReference type="Proteomes" id="UP000283269">
    <property type="component" value="Unassembled WGS sequence"/>
</dbReference>
<dbReference type="PANTHER" id="PTHR11136:SF0">
    <property type="entry name" value="DIHYDROFOLATE SYNTHETASE-RELATED"/>
    <property type="match status" value="1"/>
</dbReference>
<dbReference type="SUPFAM" id="SSF53623">
    <property type="entry name" value="MurD-like peptide ligases, catalytic domain"/>
    <property type="match status" value="1"/>
</dbReference>
<dbReference type="EMBL" id="NHYD01003189">
    <property type="protein sequence ID" value="PPQ82020.1"/>
    <property type="molecule type" value="Genomic_DNA"/>
</dbReference>
<dbReference type="STRING" id="93625.A0A409WU18"/>
<comment type="caution">
    <text evidence="7">The sequence shown here is derived from an EMBL/GenBank/DDBJ whole genome shotgun (WGS) entry which is preliminary data.</text>
</comment>
<dbReference type="InterPro" id="IPR018109">
    <property type="entry name" value="Folylpolyglutamate_synth_CS"/>
</dbReference>
<keyword evidence="8" id="KW-1185">Reference proteome</keyword>
<sequence>MSIDLSLDRLERLLPHLPYTRPTVHIAGTNGKGSVSALLTSILMASNPPLRVGRFNSPHLVSVLDSITIDDVNISEGIYYQVRKNVEDVDLKQGTKLTGFEILTMAALRIFETENVDIVVLEVGMGGRLDATNIVPSSCILVSALTAVDLDHQAFLGDNVALIAREKASIARQNKPFILGRQLHHEVEEVVSEVVAKSSGTLIRALEISVSERTLPKYSILHNTSAAEPPTQIIDFRLQAFDTSAQAHFPLQGAHQLDNLGTALGVIESLLMFKYSDPDVYALHLRERITKETVSNGIADVKWRGRLSFHTISVPTPPSSTNLVVLVDGAHNPASAKTLGDYITSLLERSSSQDDADVVIPITYILSLSHSPPKTPLQTLSPVLPPSIGKSTLLLRPSIALLPFSPPEGMPWVKPVALESMRDTVRTLLPNLSDDDLWVAPNGSIEGKGNDPLRQALKWAADRHRKSRGLVVLAGSLYLVADFYRLLESGFEKH</sequence>
<dbReference type="GO" id="GO:0005829">
    <property type="term" value="C:cytosol"/>
    <property type="evidence" value="ECO:0007669"/>
    <property type="project" value="TreeGrafter"/>
</dbReference>
<dbReference type="Gene3D" id="3.40.1190.10">
    <property type="entry name" value="Mur-like, catalytic domain"/>
    <property type="match status" value="1"/>
</dbReference>
<keyword evidence="2" id="KW-0436">Ligase</keyword>
<dbReference type="OrthoDB" id="5212574at2759"/>
<dbReference type="GO" id="GO:0046872">
    <property type="term" value="F:metal ion binding"/>
    <property type="evidence" value="ECO:0007669"/>
    <property type="project" value="UniProtKB-KW"/>
</dbReference>
<evidence type="ECO:0000313" key="7">
    <source>
        <dbReference type="EMBL" id="PPQ82020.1"/>
    </source>
</evidence>
<dbReference type="Gene3D" id="3.90.190.20">
    <property type="entry name" value="Mur ligase, C-terminal domain"/>
    <property type="match status" value="1"/>
</dbReference>
<dbReference type="InterPro" id="IPR001645">
    <property type="entry name" value="Folylpolyglutamate_synth"/>
</dbReference>
<keyword evidence="4" id="KW-0547">Nucleotide-binding</keyword>
<evidence type="ECO:0000256" key="1">
    <source>
        <dbReference type="ARBA" id="ARBA00008276"/>
    </source>
</evidence>
<dbReference type="NCBIfam" id="TIGR01499">
    <property type="entry name" value="folC"/>
    <property type="match status" value="1"/>
</dbReference>
<evidence type="ECO:0000256" key="5">
    <source>
        <dbReference type="ARBA" id="ARBA00022840"/>
    </source>
</evidence>
<protein>
    <submittedName>
        <fullName evidence="7">Uncharacterized protein</fullName>
    </submittedName>
</protein>
<dbReference type="InParanoid" id="A0A409WU18"/>
<keyword evidence="3" id="KW-0479">Metal-binding</keyword>